<dbReference type="PROSITE" id="PS50110">
    <property type="entry name" value="RESPONSE_REGULATORY"/>
    <property type="match status" value="1"/>
</dbReference>
<feature type="domain" description="GGDEF" evidence="7">
    <location>
        <begin position="1141"/>
        <end position="1274"/>
    </location>
</feature>
<dbReference type="Pfam" id="PF00072">
    <property type="entry name" value="Response_reg"/>
    <property type="match status" value="1"/>
</dbReference>
<keyword evidence="3" id="KW-1133">Transmembrane helix</keyword>
<dbReference type="PROSITE" id="PS50887">
    <property type="entry name" value="GGDEF"/>
    <property type="match status" value="2"/>
</dbReference>
<protein>
    <submittedName>
        <fullName evidence="10">EAL domain-containing protein</fullName>
    </submittedName>
</protein>
<evidence type="ECO:0000313" key="8">
    <source>
        <dbReference type="EMBL" id="XDJ60864.1"/>
    </source>
</evidence>
<dbReference type="InterPro" id="IPR043128">
    <property type="entry name" value="Rev_trsase/Diguanyl_cyclase"/>
</dbReference>
<name>A0AB39EPZ0_9BURK</name>
<sequence length="1310" mass="144926">MTFERFVETRQEPLRLAARIIAITCLCIGVMAYIGHVRLGYDAGYPVFVSPYFALIMILCGLALHAARAYARYARLLGIAMIGALVWVSMVPHWFDAWMNGRVVSAAFATLLALLGAIVVLFLRPEDRRARSIPGTTVTALLGISVSTIISHGLIENDIVTRQNFIDETAKTVVYEIEESIGRTIDLMRRQAQRWKAVGHLPSKSFIQEEFSSYVGDFPFFDGFAILDADQSIIMGLSRSGSAPDWIKELITGDSLRPLLKAVRSSGEPHVAIDEHISRNGRTGLIITPLSNPAMKGWFTIAQIDLTNIFMQATSRAKNGYFRISHGSHLLYQTADVYPRNPFSAGELTIPLHDGSGLNVSYAYVKTPAEVSAELLPEFVLLAGVLFTFLLISSQRFAFIARERSAQLAHGALHDPLTGLPNRRLLEQALDEACARAKHENLPVSVVFFDLDGIKLINDSMGHGVGDDVLREAAGRFLNGIQQDGHAARLGGNEFVLLFLGLDLRQVQERTQRILDALSKPYFVTNKALRITASAGITISDGHARDHMQLVREADLAMLQAKQEGKNTWHTYTEDLSARVADRLELRNDLQSALDADMLELHYQPIIDGHLGQVVGVEALVRWPHPTRGYIPPSRFIPLSEETGQIVPLTEWVLSAACRDSDILRKKGFPAFPVIVNISPLYFQRADFVQKIREALSHTALPASLLEIEITEGVLLDDEDAAILKLSQLRSMGIRTSIDDFGTGYSSLNYLKNLPINKVKIDRSFVTDVVSDPADAAIAQGIISMAHHLGLQVIAEGVETESQLSFLKRCHCDEFQGYLFARPMPFNELSATLSENGCRFAPQPSDAHKAERVLLLVDDEPNILNALTRLLRRDGYRILTANNAAQAFELLANHPVQVIVSDQRMPEMTGTEFFSKVKRIYPATTRLILSGYTDLKSVTEAINHGAIYKFITKPWDDEDLRKDIEQAFVNQRSRDIQEILSSERERLRQLFQLAPGFVCILRGPQHVFELANDACYQLIGRRKILGLGVAEALPEAVGQEYVERLDQVYSIGKPFVSKALPLQIQRSAEGPLEQRYVDLVYQPIRDANGHVTGILIQGHDVTETLRLERELAHQATHDALTGLFNRQEFERKGRALEVTPDSHALLYMGLDHFKHANDGGYAAGDGLMKQIAAILRRHVSENHLLARLHGDEFGLLMIGGSESDALMLARTLCSEVGNHLFDGGAHRYRTTLSIGLVAFGAGPRLSFSKALSIADIACALAKEKGRNRVQIGRAGDPDFVRRPRNAAGDGSGPTLRSVDAAPAANHAARP</sequence>
<dbReference type="CDD" id="cd17569">
    <property type="entry name" value="REC_HupR-like"/>
    <property type="match status" value="1"/>
</dbReference>
<dbReference type="SMART" id="SM00052">
    <property type="entry name" value="EAL"/>
    <property type="match status" value="1"/>
</dbReference>
<organism evidence="10">
    <name type="scientific">Castellaniella ginsengisoli</name>
    <dbReference type="NCBI Taxonomy" id="546114"/>
    <lineage>
        <taxon>Bacteria</taxon>
        <taxon>Pseudomonadati</taxon>
        <taxon>Pseudomonadota</taxon>
        <taxon>Betaproteobacteria</taxon>
        <taxon>Burkholderiales</taxon>
        <taxon>Alcaligenaceae</taxon>
        <taxon>Castellaniella</taxon>
    </lineage>
</organism>
<feature type="transmembrane region" description="Helical" evidence="3">
    <location>
        <begin position="101"/>
        <end position="123"/>
    </location>
</feature>
<feature type="domain" description="Response regulatory" evidence="4">
    <location>
        <begin position="853"/>
        <end position="968"/>
    </location>
</feature>
<dbReference type="PROSITE" id="PS50883">
    <property type="entry name" value="EAL"/>
    <property type="match status" value="1"/>
</dbReference>
<dbReference type="InterPro" id="IPR000160">
    <property type="entry name" value="GGDEF_dom"/>
</dbReference>
<evidence type="ECO:0000256" key="3">
    <source>
        <dbReference type="SAM" id="Phobius"/>
    </source>
</evidence>
<evidence type="ECO:0000259" key="6">
    <source>
        <dbReference type="PROSITE" id="PS50883"/>
    </source>
</evidence>
<dbReference type="InterPro" id="IPR001633">
    <property type="entry name" value="EAL_dom"/>
</dbReference>
<feature type="domain" description="EAL" evidence="6">
    <location>
        <begin position="583"/>
        <end position="837"/>
    </location>
</feature>
<dbReference type="EMBL" id="CP158261">
    <property type="protein sequence ID" value="XDJ67643.1"/>
    <property type="molecule type" value="Genomic_DNA"/>
</dbReference>
<dbReference type="RefSeq" id="WP_368641506.1">
    <property type="nucleotide sequence ID" value="NZ_CP158259.1"/>
</dbReference>
<feature type="domain" description="PAC" evidence="5">
    <location>
        <begin position="1058"/>
        <end position="1113"/>
    </location>
</feature>
<dbReference type="CDD" id="cd01949">
    <property type="entry name" value="GGDEF"/>
    <property type="match status" value="2"/>
</dbReference>
<dbReference type="FunFam" id="3.20.20.450:FF:000001">
    <property type="entry name" value="Cyclic di-GMP phosphodiesterase yahA"/>
    <property type="match status" value="1"/>
</dbReference>
<dbReference type="Pfam" id="PF08448">
    <property type="entry name" value="PAS_4"/>
    <property type="match status" value="1"/>
</dbReference>
<keyword evidence="1" id="KW-0597">Phosphoprotein</keyword>
<feature type="modified residue" description="4-aspartylphosphate" evidence="1">
    <location>
        <position position="902"/>
    </location>
</feature>
<evidence type="ECO:0000313" key="11">
    <source>
        <dbReference type="EMBL" id="XDJ84822.1"/>
    </source>
</evidence>
<feature type="domain" description="GGDEF" evidence="7">
    <location>
        <begin position="442"/>
        <end position="574"/>
    </location>
</feature>
<dbReference type="Gene3D" id="3.20.20.450">
    <property type="entry name" value="EAL domain"/>
    <property type="match status" value="1"/>
</dbReference>
<evidence type="ECO:0000313" key="9">
    <source>
        <dbReference type="EMBL" id="XDJ64521.1"/>
    </source>
</evidence>
<dbReference type="SMART" id="SM00267">
    <property type="entry name" value="GGDEF"/>
    <property type="match status" value="2"/>
</dbReference>
<proteinExistence type="predicted"/>
<dbReference type="InterPro" id="IPR035919">
    <property type="entry name" value="EAL_sf"/>
</dbReference>
<dbReference type="GO" id="GO:0000160">
    <property type="term" value="P:phosphorelay signal transduction system"/>
    <property type="evidence" value="ECO:0007669"/>
    <property type="project" value="InterPro"/>
</dbReference>
<dbReference type="InterPro" id="IPR001789">
    <property type="entry name" value="Sig_transdc_resp-reg_receiver"/>
</dbReference>
<dbReference type="InterPro" id="IPR013656">
    <property type="entry name" value="PAS_4"/>
</dbReference>
<dbReference type="Pfam" id="PF00990">
    <property type="entry name" value="GGDEF"/>
    <property type="match status" value="2"/>
</dbReference>
<dbReference type="Gene3D" id="3.30.70.270">
    <property type="match status" value="2"/>
</dbReference>
<evidence type="ECO:0000313" key="10">
    <source>
        <dbReference type="EMBL" id="XDJ67643.1"/>
    </source>
</evidence>
<dbReference type="InterPro" id="IPR052155">
    <property type="entry name" value="Biofilm_reg_signaling"/>
</dbReference>
<dbReference type="SUPFAM" id="SSF52172">
    <property type="entry name" value="CheY-like"/>
    <property type="match status" value="1"/>
</dbReference>
<evidence type="ECO:0000256" key="1">
    <source>
        <dbReference type="PROSITE-ProRule" id="PRU00169"/>
    </source>
</evidence>
<evidence type="ECO:0000259" key="7">
    <source>
        <dbReference type="PROSITE" id="PS50887"/>
    </source>
</evidence>
<dbReference type="EMBL" id="CP158260">
    <property type="protein sequence ID" value="XDJ64521.1"/>
    <property type="molecule type" value="Genomic_DNA"/>
</dbReference>
<evidence type="ECO:0000256" key="2">
    <source>
        <dbReference type="SAM" id="MobiDB-lite"/>
    </source>
</evidence>
<dbReference type="EMBL" id="CP158259">
    <property type="protein sequence ID" value="XDJ60864.1"/>
    <property type="molecule type" value="Genomic_DNA"/>
</dbReference>
<feature type="compositionally biased region" description="Low complexity" evidence="2">
    <location>
        <begin position="1300"/>
        <end position="1310"/>
    </location>
</feature>
<dbReference type="PANTHER" id="PTHR44757">
    <property type="entry name" value="DIGUANYLATE CYCLASE DGCP"/>
    <property type="match status" value="1"/>
</dbReference>
<gene>
    <name evidence="10" type="ORF">ABRY91_06415</name>
    <name evidence="8" type="ORF">ABRY92_12955</name>
    <name evidence="9" type="ORF">ABRZ03_04045</name>
    <name evidence="11" type="ORF">ABRZ08_11480</name>
</gene>
<dbReference type="PANTHER" id="PTHR44757:SF2">
    <property type="entry name" value="BIOFILM ARCHITECTURE MAINTENANCE PROTEIN MBAA"/>
    <property type="match status" value="1"/>
</dbReference>
<evidence type="ECO:0000259" key="4">
    <source>
        <dbReference type="PROSITE" id="PS50110"/>
    </source>
</evidence>
<dbReference type="SUPFAM" id="SSF55785">
    <property type="entry name" value="PYP-like sensor domain (PAS domain)"/>
    <property type="match status" value="1"/>
</dbReference>
<feature type="transmembrane region" description="Helical" evidence="3">
    <location>
        <begin position="135"/>
        <end position="155"/>
    </location>
</feature>
<dbReference type="CDD" id="cd01948">
    <property type="entry name" value="EAL"/>
    <property type="match status" value="1"/>
</dbReference>
<feature type="transmembrane region" description="Helical" evidence="3">
    <location>
        <begin position="76"/>
        <end position="95"/>
    </location>
</feature>
<dbReference type="InterPro" id="IPR011006">
    <property type="entry name" value="CheY-like_superfamily"/>
</dbReference>
<dbReference type="Gene3D" id="3.40.50.2300">
    <property type="match status" value="1"/>
</dbReference>
<feature type="region of interest" description="Disordered" evidence="2">
    <location>
        <begin position="1271"/>
        <end position="1310"/>
    </location>
</feature>
<dbReference type="SMART" id="SM00448">
    <property type="entry name" value="REC"/>
    <property type="match status" value="1"/>
</dbReference>
<keyword evidence="3" id="KW-0812">Transmembrane</keyword>
<feature type="transmembrane region" description="Helical" evidence="3">
    <location>
        <begin position="16"/>
        <end position="37"/>
    </location>
</feature>
<dbReference type="Gene3D" id="3.30.450.20">
    <property type="entry name" value="PAS domain"/>
    <property type="match status" value="1"/>
</dbReference>
<keyword evidence="3" id="KW-0472">Membrane</keyword>
<dbReference type="EMBL" id="CP158268">
    <property type="protein sequence ID" value="XDJ84822.1"/>
    <property type="molecule type" value="Genomic_DNA"/>
</dbReference>
<accession>A0AB39EPZ0</accession>
<dbReference type="InterPro" id="IPR029787">
    <property type="entry name" value="Nucleotide_cyclase"/>
</dbReference>
<dbReference type="NCBIfam" id="TIGR00254">
    <property type="entry name" value="GGDEF"/>
    <property type="match status" value="2"/>
</dbReference>
<dbReference type="SUPFAM" id="SSF141868">
    <property type="entry name" value="EAL domain-like"/>
    <property type="match status" value="1"/>
</dbReference>
<dbReference type="InterPro" id="IPR035965">
    <property type="entry name" value="PAS-like_dom_sf"/>
</dbReference>
<reference evidence="10" key="1">
    <citation type="submission" date="2024-05" db="EMBL/GenBank/DDBJ databases">
        <authorList>
            <person name="Luo Y.-C."/>
            <person name="Nicholds J."/>
            <person name="Mortimer T."/>
            <person name="Maboni G."/>
        </authorList>
    </citation>
    <scope>NUCLEOTIDE SEQUENCE</scope>
    <source>
        <strain evidence="11">140124</strain>
        <strain evidence="10">145849</strain>
        <strain evidence="9">145850</strain>
        <strain evidence="8">145852</strain>
    </source>
</reference>
<dbReference type="InterPro" id="IPR000700">
    <property type="entry name" value="PAS-assoc_C"/>
</dbReference>
<dbReference type="Pfam" id="PF00563">
    <property type="entry name" value="EAL"/>
    <property type="match status" value="1"/>
</dbReference>
<evidence type="ECO:0000259" key="5">
    <source>
        <dbReference type="PROSITE" id="PS50113"/>
    </source>
</evidence>
<dbReference type="PROSITE" id="PS50113">
    <property type="entry name" value="PAC"/>
    <property type="match status" value="1"/>
</dbReference>
<dbReference type="SUPFAM" id="SSF55073">
    <property type="entry name" value="Nucleotide cyclase"/>
    <property type="match status" value="2"/>
</dbReference>
<feature type="transmembrane region" description="Helical" evidence="3">
    <location>
        <begin position="43"/>
        <end position="64"/>
    </location>
</feature>